<gene>
    <name evidence="3" type="ORF">CXB51_022956</name>
</gene>
<proteinExistence type="predicted"/>
<evidence type="ECO:0000256" key="2">
    <source>
        <dbReference type="ARBA" id="ARBA00022490"/>
    </source>
</evidence>
<name>A0A8J5Y724_9ROSI</name>
<dbReference type="OrthoDB" id="1936100at2759"/>
<dbReference type="EMBL" id="JAHUZN010000009">
    <property type="protein sequence ID" value="KAG8484136.1"/>
    <property type="molecule type" value="Genomic_DNA"/>
</dbReference>
<reference evidence="3 4" key="1">
    <citation type="journal article" date="2021" name="bioRxiv">
        <title>The Gossypium anomalum genome as a resource for cotton improvement and evolutionary analysis of hybrid incompatibility.</title>
        <authorList>
            <person name="Grover C.E."/>
            <person name="Yuan D."/>
            <person name="Arick M.A."/>
            <person name="Miller E.R."/>
            <person name="Hu G."/>
            <person name="Peterson D.G."/>
            <person name="Wendel J.F."/>
            <person name="Udall J.A."/>
        </authorList>
    </citation>
    <scope>NUCLEOTIDE SEQUENCE [LARGE SCALE GENOMIC DNA]</scope>
    <source>
        <strain evidence="3">JFW-Udall</strain>
        <tissue evidence="3">Leaf</tissue>
    </source>
</reference>
<dbReference type="GO" id="GO:0005737">
    <property type="term" value="C:cytoplasm"/>
    <property type="evidence" value="ECO:0007669"/>
    <property type="project" value="UniProtKB-SubCell"/>
</dbReference>
<evidence type="ECO:0000313" key="4">
    <source>
        <dbReference type="Proteomes" id="UP000701853"/>
    </source>
</evidence>
<dbReference type="PANTHER" id="PTHR20852">
    <property type="entry name" value="GLUTAMINE SYNTHETASE"/>
    <property type="match status" value="1"/>
</dbReference>
<comment type="subcellular location">
    <subcellularLocation>
        <location evidence="1">Cytoplasm</location>
    </subcellularLocation>
</comment>
<protein>
    <submittedName>
        <fullName evidence="3">Uncharacterized protein</fullName>
    </submittedName>
</protein>
<evidence type="ECO:0000256" key="1">
    <source>
        <dbReference type="ARBA" id="ARBA00004496"/>
    </source>
</evidence>
<dbReference type="GO" id="GO:0004356">
    <property type="term" value="F:glutamine synthetase activity"/>
    <property type="evidence" value="ECO:0007669"/>
    <property type="project" value="TreeGrafter"/>
</dbReference>
<keyword evidence="4" id="KW-1185">Reference proteome</keyword>
<dbReference type="InterPro" id="IPR014746">
    <property type="entry name" value="Gln_synth/guanido_kin_cat_dom"/>
</dbReference>
<evidence type="ECO:0000313" key="3">
    <source>
        <dbReference type="EMBL" id="KAG8484136.1"/>
    </source>
</evidence>
<organism evidence="3 4">
    <name type="scientific">Gossypium anomalum</name>
    <dbReference type="NCBI Taxonomy" id="47600"/>
    <lineage>
        <taxon>Eukaryota</taxon>
        <taxon>Viridiplantae</taxon>
        <taxon>Streptophyta</taxon>
        <taxon>Embryophyta</taxon>
        <taxon>Tracheophyta</taxon>
        <taxon>Spermatophyta</taxon>
        <taxon>Magnoliopsida</taxon>
        <taxon>eudicotyledons</taxon>
        <taxon>Gunneridae</taxon>
        <taxon>Pentapetalae</taxon>
        <taxon>rosids</taxon>
        <taxon>malvids</taxon>
        <taxon>Malvales</taxon>
        <taxon>Malvaceae</taxon>
        <taxon>Malvoideae</taxon>
        <taxon>Gossypium</taxon>
    </lineage>
</organism>
<sequence length="81" mass="9130">MLLLCKQGDWNGVGAHTNYNIKSMRNKGGFEGLVNRGTSVKVRRDTVKGGKWYFEDRRPASNIDPYVVTSIIAETTILWKA</sequence>
<dbReference type="PANTHER" id="PTHR20852:SF93">
    <property type="entry name" value="GLUTAMINE SYNTHETASE CYTOSOLIC ISOZYME 1-1"/>
    <property type="match status" value="1"/>
</dbReference>
<dbReference type="AlphaFoldDB" id="A0A8J5Y724"/>
<accession>A0A8J5Y724</accession>
<dbReference type="Proteomes" id="UP000701853">
    <property type="component" value="Chromosome 9"/>
</dbReference>
<comment type="caution">
    <text evidence="3">The sequence shown here is derived from an EMBL/GenBank/DDBJ whole genome shotgun (WGS) entry which is preliminary data.</text>
</comment>
<dbReference type="GO" id="GO:0006542">
    <property type="term" value="P:glutamine biosynthetic process"/>
    <property type="evidence" value="ECO:0007669"/>
    <property type="project" value="TreeGrafter"/>
</dbReference>
<dbReference type="SUPFAM" id="SSF55931">
    <property type="entry name" value="Glutamine synthetase/guanido kinase"/>
    <property type="match status" value="1"/>
</dbReference>
<dbReference type="Gene3D" id="3.30.590.10">
    <property type="entry name" value="Glutamine synthetase/guanido kinase, catalytic domain"/>
    <property type="match status" value="1"/>
</dbReference>
<dbReference type="InterPro" id="IPR050292">
    <property type="entry name" value="Glutamine_Synthetase"/>
</dbReference>
<keyword evidence="2" id="KW-0963">Cytoplasm</keyword>